<dbReference type="Gene3D" id="1.20.120.1510">
    <property type="match status" value="1"/>
</dbReference>
<feature type="domain" description="Glutamate-ammonia ligase adenylyltransferase repeated" evidence="8">
    <location>
        <begin position="565"/>
        <end position="813"/>
    </location>
</feature>
<dbReference type="CDD" id="cd05401">
    <property type="entry name" value="NT_GlnE_GlnD_like"/>
    <property type="match status" value="2"/>
</dbReference>
<dbReference type="RefSeq" id="WP_143236570.1">
    <property type="nucleotide sequence ID" value="NZ_VJWL01000005.1"/>
</dbReference>
<evidence type="ECO:0000256" key="4">
    <source>
        <dbReference type="ARBA" id="ARBA00022840"/>
    </source>
</evidence>
<evidence type="ECO:0000259" key="8">
    <source>
        <dbReference type="Pfam" id="PF03710"/>
    </source>
</evidence>
<comment type="similarity">
    <text evidence="7">Belongs to the GlnE family.</text>
</comment>
<organism evidence="10 11">
    <name type="scientific">Aliidiomarina halalkaliphila</name>
    <dbReference type="NCBI Taxonomy" id="2593535"/>
    <lineage>
        <taxon>Bacteria</taxon>
        <taxon>Pseudomonadati</taxon>
        <taxon>Pseudomonadota</taxon>
        <taxon>Gammaproteobacteria</taxon>
        <taxon>Alteromonadales</taxon>
        <taxon>Idiomarinaceae</taxon>
        <taxon>Aliidiomarina</taxon>
    </lineage>
</organism>
<comment type="cofactor">
    <cofactor evidence="7">
        <name>Mg(2+)</name>
        <dbReference type="ChEBI" id="CHEBI:18420"/>
    </cofactor>
</comment>
<dbReference type="SUPFAM" id="SSF81593">
    <property type="entry name" value="Nucleotidyltransferase substrate binding subunit/domain"/>
    <property type="match status" value="2"/>
</dbReference>
<dbReference type="Gene3D" id="1.20.120.330">
    <property type="entry name" value="Nucleotidyltransferases domain 2"/>
    <property type="match status" value="2"/>
</dbReference>
<keyword evidence="2 7" id="KW-0548">Nucleotidyltransferase</keyword>
<keyword evidence="1 7" id="KW-0808">Transferase</keyword>
<feature type="region of interest" description="Adenylyl removase" evidence="7">
    <location>
        <begin position="1"/>
        <end position="454"/>
    </location>
</feature>
<name>A0A552WYN5_9GAMM</name>
<dbReference type="EMBL" id="VJWL01000005">
    <property type="protein sequence ID" value="TRW47931.1"/>
    <property type="molecule type" value="Genomic_DNA"/>
</dbReference>
<evidence type="ECO:0000256" key="6">
    <source>
        <dbReference type="ARBA" id="ARBA00023268"/>
    </source>
</evidence>
<comment type="catalytic activity">
    <reaction evidence="7">
        <text>[glutamine synthetase]-L-tyrosine + ATP = [glutamine synthetase]-O(4)-(5'-adenylyl)-L-tyrosine + diphosphate</text>
        <dbReference type="Rhea" id="RHEA:18589"/>
        <dbReference type="Rhea" id="RHEA-COMP:10660"/>
        <dbReference type="Rhea" id="RHEA-COMP:10661"/>
        <dbReference type="ChEBI" id="CHEBI:30616"/>
        <dbReference type="ChEBI" id="CHEBI:33019"/>
        <dbReference type="ChEBI" id="CHEBI:46858"/>
        <dbReference type="ChEBI" id="CHEBI:83624"/>
        <dbReference type="EC" id="2.7.7.42"/>
    </reaction>
</comment>
<dbReference type="FunFam" id="1.20.120.330:FF:000005">
    <property type="entry name" value="Bifunctional glutamine synthetase adenylyltransferase/adenylyl-removing enzyme"/>
    <property type="match status" value="1"/>
</dbReference>
<evidence type="ECO:0000256" key="1">
    <source>
        <dbReference type="ARBA" id="ARBA00022679"/>
    </source>
</evidence>
<comment type="caution">
    <text evidence="10">The sequence shown here is derived from an EMBL/GenBank/DDBJ whole genome shotgun (WGS) entry which is preliminary data.</text>
</comment>
<dbReference type="Pfam" id="PF08335">
    <property type="entry name" value="GlnD_UR_UTase"/>
    <property type="match status" value="2"/>
</dbReference>
<dbReference type="Gene3D" id="3.30.460.10">
    <property type="entry name" value="Beta Polymerase, domain 2"/>
    <property type="match status" value="2"/>
</dbReference>
<dbReference type="InterPro" id="IPR043519">
    <property type="entry name" value="NT_sf"/>
</dbReference>
<keyword evidence="6 7" id="KW-0511">Multifunctional enzyme</keyword>
<comment type="function">
    <text evidence="7">Involved in the regulation of glutamine synthetase GlnA, a key enzyme in the process to assimilate ammonia. When cellular nitrogen levels are high, the C-terminal adenylyl transferase (AT) inactivates GlnA by covalent transfer of an adenylyl group from ATP to specific tyrosine residue of GlnA, thus reducing its activity. Conversely, when nitrogen levels are low, the N-terminal adenylyl removase (AR) activates GlnA by removing the adenylyl group by phosphorolysis, increasing its activity. The regulatory region of GlnE binds the signal transduction protein PII (GlnB) which indicates the nitrogen status of the cell.</text>
</comment>
<dbReference type="PANTHER" id="PTHR30621:SF0">
    <property type="entry name" value="BIFUNCTIONAL GLUTAMINE SYNTHETASE ADENYLYLTRANSFERASE_ADENYLYL-REMOVING ENZYME"/>
    <property type="match status" value="1"/>
</dbReference>
<dbReference type="SUPFAM" id="SSF81301">
    <property type="entry name" value="Nucleotidyltransferase"/>
    <property type="match status" value="2"/>
</dbReference>
<keyword evidence="10" id="KW-0436">Ligase</keyword>
<evidence type="ECO:0000256" key="7">
    <source>
        <dbReference type="HAMAP-Rule" id="MF_00802"/>
    </source>
</evidence>
<dbReference type="GO" id="GO:0047388">
    <property type="term" value="F:[glutamine synthetase]-adenylyl-L-tyrosine phosphorylase activity"/>
    <property type="evidence" value="ECO:0007669"/>
    <property type="project" value="UniProtKB-EC"/>
</dbReference>
<dbReference type="PANTHER" id="PTHR30621">
    <property type="entry name" value="GLUTAMINE SYNTHETASE ADENYLYLTRANSFERASE"/>
    <property type="match status" value="1"/>
</dbReference>
<keyword evidence="4 7" id="KW-0067">ATP-binding</keyword>
<feature type="domain" description="PII-uridylyltransferase/Glutamine-synthetase adenylyltransferase" evidence="9">
    <location>
        <begin position="851"/>
        <end position="927"/>
    </location>
</feature>
<dbReference type="GO" id="GO:0005524">
    <property type="term" value="F:ATP binding"/>
    <property type="evidence" value="ECO:0007669"/>
    <property type="project" value="UniProtKB-UniRule"/>
</dbReference>
<protein>
    <recommendedName>
        <fullName evidence="7">Bifunctional glutamine synthetase adenylyltransferase/adenylyl-removing enzyme</fullName>
    </recommendedName>
    <alternativeName>
        <fullName evidence="7">ATP:glutamine synthetase adenylyltransferase</fullName>
    </alternativeName>
    <alternativeName>
        <fullName evidence="7">ATase</fullName>
    </alternativeName>
    <domain>
        <recommendedName>
            <fullName evidence="7">Glutamine synthetase adenylyl-L-tyrosine phosphorylase</fullName>
            <ecNumber evidence="7">2.7.7.89</ecNumber>
        </recommendedName>
        <alternativeName>
            <fullName evidence="7">Adenylyl removase</fullName>
            <shortName evidence="7">AR</shortName>
            <shortName evidence="7">AT-N</shortName>
        </alternativeName>
    </domain>
    <domain>
        <recommendedName>
            <fullName evidence="7">Glutamine synthetase adenylyl transferase</fullName>
            <ecNumber evidence="7">2.7.7.42</ecNumber>
        </recommendedName>
        <alternativeName>
            <fullName evidence="7">Adenylyl transferase</fullName>
            <shortName evidence="7">AT</shortName>
            <shortName evidence="7">AT-C</shortName>
        </alternativeName>
    </domain>
</protein>
<evidence type="ECO:0000259" key="9">
    <source>
        <dbReference type="Pfam" id="PF08335"/>
    </source>
</evidence>
<dbReference type="EC" id="2.7.7.42" evidence="7"/>
<reference evidence="10 11" key="1">
    <citation type="submission" date="2019-07" db="EMBL/GenBank/DDBJ databases">
        <authorList>
            <person name="Yang M."/>
            <person name="Zhao D."/>
            <person name="Xiang H."/>
        </authorList>
    </citation>
    <scope>NUCLEOTIDE SEQUENCE [LARGE SCALE GENOMIC DNA]</scope>
    <source>
        <strain evidence="10 11">IM1326</strain>
    </source>
</reference>
<feature type="domain" description="Glutamate-ammonia ligase adenylyltransferase repeated" evidence="8">
    <location>
        <begin position="47"/>
        <end position="284"/>
    </location>
</feature>
<dbReference type="GO" id="GO:0016874">
    <property type="term" value="F:ligase activity"/>
    <property type="evidence" value="ECO:0007669"/>
    <property type="project" value="UniProtKB-KW"/>
</dbReference>
<comment type="catalytic activity">
    <reaction evidence="7">
        <text>[glutamine synthetase]-O(4)-(5'-adenylyl)-L-tyrosine + phosphate = [glutamine synthetase]-L-tyrosine + ADP</text>
        <dbReference type="Rhea" id="RHEA:43716"/>
        <dbReference type="Rhea" id="RHEA-COMP:10660"/>
        <dbReference type="Rhea" id="RHEA-COMP:10661"/>
        <dbReference type="ChEBI" id="CHEBI:43474"/>
        <dbReference type="ChEBI" id="CHEBI:46858"/>
        <dbReference type="ChEBI" id="CHEBI:83624"/>
        <dbReference type="ChEBI" id="CHEBI:456216"/>
        <dbReference type="EC" id="2.7.7.89"/>
    </reaction>
</comment>
<dbReference type="GO" id="GO:0005829">
    <property type="term" value="C:cytosol"/>
    <property type="evidence" value="ECO:0007669"/>
    <property type="project" value="TreeGrafter"/>
</dbReference>
<dbReference type="Proteomes" id="UP000320359">
    <property type="component" value="Unassembled WGS sequence"/>
</dbReference>
<evidence type="ECO:0000256" key="3">
    <source>
        <dbReference type="ARBA" id="ARBA00022741"/>
    </source>
</evidence>
<dbReference type="HAMAP" id="MF_00802">
    <property type="entry name" value="GlnE"/>
    <property type="match status" value="1"/>
</dbReference>
<dbReference type="EC" id="2.7.7.89" evidence="7"/>
<keyword evidence="5 7" id="KW-0460">Magnesium</keyword>
<evidence type="ECO:0000313" key="10">
    <source>
        <dbReference type="EMBL" id="TRW47931.1"/>
    </source>
</evidence>
<sequence>MLTLPNPSLGPKHWRLPERLEQEQQANWERLAAIEAVTALDDEAKEQVRWLAMVSPFFARILERYGQALVERLFSPLPATQELLDEQVLPDVPERELLAAIRRFRHVEMARIAGRDLLGWLPLDSMLRETSAIADMLIERGLELARLQISERYGRALKDDVEQPLIALAMGKLGGEELNFSSDIDLIFCFPERGETSGGRQQVDFELYYGKLAQQFMRLLGENTADGQPFRIDLRLRPFGQSGPMVSSLAALMDYYHEQGRMWERYAMVKARVLGANETLRAEVQDVLRPFVYRRYLDYSAIDALRKMKLMINQEARRKGVSQNIKLGLGGIREVEFIAQVFQLIRGGREPELQTRSLVAALSICEQHRLIDAHGVHELLEGYAYLRKVEHILQEIDDQQTQTLPEDQVNRYRVLVAAGYPATEQGWSDFHDHLHQVMQGIHRHFLDAIGGEEDMLSAEDSEYSVLWQDLLDDTTAIDVLTEGGAEDAAQCWEHIQAFRQVTKKRPSGPRGRELLAQLIPVTIETALAQKEPAVVLNRTFDVLTQIMSRTTYLELLAENEEARSQLVFLCGSSPWIAHLLAKFPWLLDELIDPVQLYQLPDVTSYRSQVSEYMMRLPQNDVEAQMDTLRHVKQIFQLKVAAADLNEGVHLMRVSDHLTYLAEAIIEQVVLMAWRQLAEKHGTPPGRDESDTGFAVIAYGKLGGYELGYGSDLDLVFLCDDDISGQTDGERPIDVQQFYLRLAQRILHLCTTRTMGGVLYEVDMRLRPSGQSGLLVVRVSTYKEYLMTDAWTWEIQALVRARFVFGAVVLLEKFNAIRRNVLKLKRDPESLQEDVLNMRWKMRQHLWQKKPERNDVKQMPGGMADIEFITQYLVLRWSAEIPDLCVWTDNIRILEIASTHKLLPAQQANQLIAAYQAYRYETHRLALAEQGGLSEHAFTEPVQHVSEAWYTLFNEWPQSED</sequence>
<dbReference type="GO" id="GO:0000287">
    <property type="term" value="F:magnesium ion binding"/>
    <property type="evidence" value="ECO:0007669"/>
    <property type="project" value="UniProtKB-UniRule"/>
</dbReference>
<evidence type="ECO:0000256" key="2">
    <source>
        <dbReference type="ARBA" id="ARBA00022695"/>
    </source>
</evidence>
<dbReference type="GO" id="GO:0008882">
    <property type="term" value="F:[glutamate-ammonia-ligase] adenylyltransferase activity"/>
    <property type="evidence" value="ECO:0007669"/>
    <property type="project" value="UniProtKB-UniRule"/>
</dbReference>
<dbReference type="InterPro" id="IPR013546">
    <property type="entry name" value="PII_UdlTrfase/GS_AdlTrfase"/>
</dbReference>
<gene>
    <name evidence="7 10" type="primary">glnE</name>
    <name evidence="10" type="ORF">FM042_11390</name>
</gene>
<feature type="domain" description="PII-uridylyltransferase/Glutamine-synthetase adenylyltransferase" evidence="9">
    <location>
        <begin position="306"/>
        <end position="445"/>
    </location>
</feature>
<keyword evidence="11" id="KW-1185">Reference proteome</keyword>
<dbReference type="Pfam" id="PF03710">
    <property type="entry name" value="GlnE"/>
    <property type="match status" value="2"/>
</dbReference>
<evidence type="ECO:0000313" key="11">
    <source>
        <dbReference type="Proteomes" id="UP000320359"/>
    </source>
</evidence>
<dbReference type="OrthoDB" id="9759366at2"/>
<feature type="region of interest" description="Adenylyl transferase" evidence="7">
    <location>
        <begin position="461"/>
        <end position="960"/>
    </location>
</feature>
<dbReference type="InterPro" id="IPR023057">
    <property type="entry name" value="GlnE"/>
</dbReference>
<dbReference type="GO" id="GO:0000820">
    <property type="term" value="P:regulation of glutamine family amino acid metabolic process"/>
    <property type="evidence" value="ECO:0007669"/>
    <property type="project" value="UniProtKB-UniRule"/>
</dbReference>
<dbReference type="InterPro" id="IPR005190">
    <property type="entry name" value="GlnE_rpt_dom"/>
</dbReference>
<evidence type="ECO:0000256" key="5">
    <source>
        <dbReference type="ARBA" id="ARBA00022842"/>
    </source>
</evidence>
<proteinExistence type="inferred from homology"/>
<dbReference type="AlphaFoldDB" id="A0A552WYN5"/>
<keyword evidence="3 7" id="KW-0547">Nucleotide-binding</keyword>
<dbReference type="NCBIfam" id="NF008292">
    <property type="entry name" value="PRK11072.1"/>
    <property type="match status" value="1"/>
</dbReference>
<dbReference type="FunFam" id="3.30.460.10:FF:000009">
    <property type="entry name" value="Bifunctional glutamine synthetase adenylyltransferase/adenylyl-removing enzyme"/>
    <property type="match status" value="1"/>
</dbReference>
<accession>A0A552WYN5</accession>